<proteinExistence type="predicted"/>
<dbReference type="Pfam" id="PF23551">
    <property type="entry name" value="Zn_ribbon_20"/>
    <property type="match status" value="1"/>
</dbReference>
<dbReference type="EMBL" id="CAUOFW020007724">
    <property type="protein sequence ID" value="CAK9180395.1"/>
    <property type="molecule type" value="Genomic_DNA"/>
</dbReference>
<dbReference type="Gene3D" id="1.10.287.110">
    <property type="entry name" value="DnaJ domain"/>
    <property type="match status" value="1"/>
</dbReference>
<dbReference type="SUPFAM" id="SSF46565">
    <property type="entry name" value="Chaperone J-domain"/>
    <property type="match status" value="1"/>
</dbReference>
<dbReference type="InterPro" id="IPR024593">
    <property type="entry name" value="DUF3444"/>
</dbReference>
<dbReference type="PANTHER" id="PTHR44137:SF7">
    <property type="entry name" value="J DOMAIN-CONTAINING PROTEIN"/>
    <property type="match status" value="1"/>
</dbReference>
<reference evidence="3 4" key="1">
    <citation type="submission" date="2024-02" db="EMBL/GenBank/DDBJ databases">
        <authorList>
            <person name="Vignale AGUSTIN F."/>
            <person name="Sosa J E."/>
            <person name="Modenutti C."/>
        </authorList>
    </citation>
    <scope>NUCLEOTIDE SEQUENCE [LARGE SCALE GENOMIC DNA]</scope>
</reference>
<organism evidence="3 4">
    <name type="scientific">Ilex paraguariensis</name>
    <name type="common">yerba mate</name>
    <dbReference type="NCBI Taxonomy" id="185542"/>
    <lineage>
        <taxon>Eukaryota</taxon>
        <taxon>Viridiplantae</taxon>
        <taxon>Streptophyta</taxon>
        <taxon>Embryophyta</taxon>
        <taxon>Tracheophyta</taxon>
        <taxon>Spermatophyta</taxon>
        <taxon>Magnoliopsida</taxon>
        <taxon>eudicotyledons</taxon>
        <taxon>Gunneridae</taxon>
        <taxon>Pentapetalae</taxon>
        <taxon>asterids</taxon>
        <taxon>campanulids</taxon>
        <taxon>Aquifoliales</taxon>
        <taxon>Aquifoliaceae</taxon>
        <taxon>Ilex</taxon>
    </lineage>
</organism>
<dbReference type="Proteomes" id="UP001642360">
    <property type="component" value="Unassembled WGS sequence"/>
</dbReference>
<dbReference type="InterPro" id="IPR001623">
    <property type="entry name" value="DnaJ_domain"/>
</dbReference>
<dbReference type="PRINTS" id="PR00625">
    <property type="entry name" value="JDOMAIN"/>
</dbReference>
<dbReference type="PANTHER" id="PTHR44137">
    <property type="entry name" value="BNAC03G44070D PROTEIN"/>
    <property type="match status" value="1"/>
</dbReference>
<feature type="compositionally biased region" description="Polar residues" evidence="1">
    <location>
        <begin position="707"/>
        <end position="735"/>
    </location>
</feature>
<dbReference type="PROSITE" id="PS50076">
    <property type="entry name" value="DNAJ_2"/>
    <property type="match status" value="1"/>
</dbReference>
<accession>A0ABC8UH85</accession>
<gene>
    <name evidence="3" type="ORF">ILEXP_LOCUS50388</name>
</gene>
<evidence type="ECO:0000313" key="3">
    <source>
        <dbReference type="EMBL" id="CAK9180395.1"/>
    </source>
</evidence>
<dbReference type="InterPro" id="IPR056988">
    <property type="entry name" value="Zn_ribbon_pln"/>
</dbReference>
<keyword evidence="4" id="KW-1185">Reference proteome</keyword>
<feature type="domain" description="J" evidence="2">
    <location>
        <begin position="66"/>
        <end position="130"/>
    </location>
</feature>
<dbReference type="Pfam" id="PF11926">
    <property type="entry name" value="DUF3444"/>
    <property type="match status" value="1"/>
</dbReference>
<dbReference type="InterPro" id="IPR036869">
    <property type="entry name" value="J_dom_sf"/>
</dbReference>
<evidence type="ECO:0000313" key="4">
    <source>
        <dbReference type="Proteomes" id="UP001642360"/>
    </source>
</evidence>
<sequence>MESNKEEALRAKENAEKLFAGKDFAGAKSYALKAQKLCPKLEGISQMVATFEIYAASEVKINGEIDFYSILGLQQSADKAKLKKHYRKMAVLLHPDKNKTVGADGAFKLVSEAWTMLSDTNKRSSYDLKRNMNLSGVFQTNLSSVQTAGFTGFDNCSKSSDSHNRLDTFWTVCTSCHVQYEYLRKYVNKRLSCKNCRGIFVAVETGAAPANGSYPYCAWSNVPDNGHRSHGFGVTYIPTTAVCLTGNGVSGPQSGHGSEYASNASVHWSSFPGASTGVVDLNGITTSADVFHLVNGKVKKTKANGKHHMKNVAVDMGSNGYTVCHELPFSNVDQPNKKRKVDLGSTCRNGNEAAASRSASEVKVVNGNGNIKHNSKPSAPCEIPARRCSAAPAFDARKLLIDKARTEIRKKLEEMKLAAAAAANEMAENDKKTHIEVSKSSEAPKRTGLSGPSHLSDLKKPGSVSIVVPDSDFHDFDKDRSEECFKPKQIWALYDEEDGMPRLYCLIREIISVKPFRIHISHLNSKTDSEFGSVNWVDSGFTKACGNFRAYNSEIVDQINIFSHLLSREKAGRGGGIRIYPKSGAIWAVYRNWSPDWNRTTPCEVRHQYEMVEVLDDYSEELGVCITPLIKLDGFKTVYQRNTNKDAIRWIPRREMLRFSHQVPSCLLKGDTTNLPDGCWDLDPAATPDDLLQAVTEARAKEKPSHAENSTGTPDELCQSGTKVQAQQKPSHTEY</sequence>
<name>A0ABC8UH85_9AQUA</name>
<dbReference type="AlphaFoldDB" id="A0ABC8UH85"/>
<comment type="caution">
    <text evidence="3">The sequence shown here is derived from an EMBL/GenBank/DDBJ whole genome shotgun (WGS) entry which is preliminary data.</text>
</comment>
<evidence type="ECO:0000259" key="2">
    <source>
        <dbReference type="PROSITE" id="PS50076"/>
    </source>
</evidence>
<dbReference type="SMART" id="SM00271">
    <property type="entry name" value="DnaJ"/>
    <property type="match status" value="1"/>
</dbReference>
<feature type="region of interest" description="Disordered" evidence="1">
    <location>
        <begin position="696"/>
        <end position="735"/>
    </location>
</feature>
<dbReference type="CDD" id="cd06257">
    <property type="entry name" value="DnaJ"/>
    <property type="match status" value="1"/>
</dbReference>
<protein>
    <recommendedName>
        <fullName evidence="2">J domain-containing protein</fullName>
    </recommendedName>
</protein>
<evidence type="ECO:0000256" key="1">
    <source>
        <dbReference type="SAM" id="MobiDB-lite"/>
    </source>
</evidence>
<dbReference type="Pfam" id="PF00226">
    <property type="entry name" value="DnaJ"/>
    <property type="match status" value="1"/>
</dbReference>
<feature type="region of interest" description="Disordered" evidence="1">
    <location>
        <begin position="428"/>
        <end position="462"/>
    </location>
</feature>
<feature type="compositionally biased region" description="Basic and acidic residues" evidence="1">
    <location>
        <begin position="428"/>
        <end position="445"/>
    </location>
</feature>